<dbReference type="EC" id="1.7.2.3" evidence="4 12"/>
<dbReference type="Pfam" id="PF00384">
    <property type="entry name" value="Molybdopterin"/>
    <property type="match status" value="1"/>
</dbReference>
<evidence type="ECO:0000259" key="14">
    <source>
        <dbReference type="Pfam" id="PF01568"/>
    </source>
</evidence>
<feature type="binding site" evidence="11">
    <location>
        <position position="486"/>
    </location>
    <ligand>
        <name>Mo-bis(molybdopterin guanine dinucleotide)</name>
        <dbReference type="ChEBI" id="CHEBI:60539"/>
    </ligand>
</feature>
<feature type="domain" description="Molybdopterin dinucleotide-binding" evidence="14">
    <location>
        <begin position="743"/>
        <end position="824"/>
    </location>
</feature>
<dbReference type="PROSITE" id="PS00490">
    <property type="entry name" value="MOLYBDOPTERIN_PROK_2"/>
    <property type="match status" value="1"/>
</dbReference>
<evidence type="ECO:0000256" key="2">
    <source>
        <dbReference type="ARBA" id="ARBA00004418"/>
    </source>
</evidence>
<evidence type="ECO:0000256" key="9">
    <source>
        <dbReference type="ARBA" id="ARBA00023002"/>
    </source>
</evidence>
<comment type="function">
    <text evidence="1 12">Reduces trimethylamine-N-oxide (TMAO) into trimethylamine; an anaerobic reaction coupled to energy-yielding reactions.</text>
</comment>
<dbReference type="Pfam" id="PF01568">
    <property type="entry name" value="Molydop_binding"/>
    <property type="match status" value="1"/>
</dbReference>
<dbReference type="PATRIC" id="fig|913081.3.peg.4610"/>
<feature type="binding site" evidence="11">
    <location>
        <position position="563"/>
    </location>
    <ligand>
        <name>Mo-bis(molybdopterin guanine dinucleotide)</name>
        <dbReference type="ChEBI" id="CHEBI:60539"/>
    </ligand>
</feature>
<reference evidence="16 17" key="1">
    <citation type="journal article" date="2011" name="BMC Genomics">
        <title>Genome sequencing reveals diversification of virulence factor content and possible host adaptation in distinct subpopulations of Salmonella enterica.</title>
        <authorList>
            <person name="den Bakker H.C."/>
            <person name="Moreno Switt A.I."/>
            <person name="Govoni G."/>
            <person name="Cummings C.A."/>
            <person name="Ranieri M.L."/>
            <person name="Degoricija L."/>
            <person name="Hoelzer K."/>
            <person name="Rodriguez-Rivera L.D."/>
            <person name="Brown S."/>
            <person name="Bolchacova E."/>
            <person name="Furtado M.R."/>
            <person name="Wiedmann M."/>
        </authorList>
    </citation>
    <scope>NUCLEOTIDE SEQUENCE [LARGE SCALE GENOMIC DNA]</scope>
    <source>
        <strain evidence="16 17">A4-653</strain>
    </source>
</reference>
<dbReference type="Gene3D" id="2.40.40.20">
    <property type="match status" value="2"/>
</dbReference>
<dbReference type="CDD" id="cd02793">
    <property type="entry name" value="MopB_CT_DMSOR-BSOR-TMAOR"/>
    <property type="match status" value="1"/>
</dbReference>
<dbReference type="Gene3D" id="3.40.50.740">
    <property type="match status" value="1"/>
</dbReference>
<keyword evidence="6 11" id="KW-0479">Metal-binding</keyword>
<dbReference type="GO" id="GO:0030288">
    <property type="term" value="C:outer membrane-bounded periplasmic space"/>
    <property type="evidence" value="ECO:0007669"/>
    <property type="project" value="TreeGrafter"/>
</dbReference>
<dbReference type="GO" id="GO:0030151">
    <property type="term" value="F:molybdenum ion binding"/>
    <property type="evidence" value="ECO:0007669"/>
    <property type="project" value="UniProtKB-UniRule"/>
</dbReference>
<dbReference type="FunFam" id="3.40.228.10:FF:000003">
    <property type="entry name" value="Biotin sulfoxide reductase 2"/>
    <property type="match status" value="1"/>
</dbReference>
<dbReference type="InterPro" id="IPR006658">
    <property type="entry name" value="BisC"/>
</dbReference>
<comment type="subcellular location">
    <subcellularLocation>
        <location evidence="2 12">Periplasm</location>
    </subcellularLocation>
</comment>
<dbReference type="PANTHER" id="PTHR43742:SF4">
    <property type="entry name" value="TRIMETHYLAMINE-N-OXIDE REDUCTASE 1"/>
    <property type="match status" value="1"/>
</dbReference>
<comment type="catalytic activity">
    <reaction evidence="10 12">
        <text>trimethylamine + 2 Fe(III)-[cytochrome c] + H2O = trimethylamine N-oxide + 2 Fe(II)-[cytochrome c] + 3 H(+)</text>
        <dbReference type="Rhea" id="RHEA:24236"/>
        <dbReference type="Rhea" id="RHEA-COMP:10350"/>
        <dbReference type="Rhea" id="RHEA-COMP:14399"/>
        <dbReference type="ChEBI" id="CHEBI:15377"/>
        <dbReference type="ChEBI" id="CHEBI:15378"/>
        <dbReference type="ChEBI" id="CHEBI:15724"/>
        <dbReference type="ChEBI" id="CHEBI:29033"/>
        <dbReference type="ChEBI" id="CHEBI:29034"/>
        <dbReference type="ChEBI" id="CHEBI:58389"/>
        <dbReference type="EC" id="1.7.2.3"/>
    </reaction>
</comment>
<dbReference type="CDD" id="cd02769">
    <property type="entry name" value="MopB_DMSOR-BSOR-TMAOR"/>
    <property type="match status" value="1"/>
</dbReference>
<comment type="cofactor">
    <cofactor evidence="11 12">
        <name>Mo-bis(molybdopterin guanine dinucleotide)</name>
        <dbReference type="ChEBI" id="CHEBI:60539"/>
    </cofactor>
    <text evidence="11 12">Binds 1 molybdenum-bis(molybdopterin guanine dinucleotide) (Mo-bis-MGD) cofactor per subunit.</text>
</comment>
<evidence type="ECO:0000256" key="3">
    <source>
        <dbReference type="ARBA" id="ARBA00010312"/>
    </source>
</evidence>
<comment type="caution">
    <text evidence="16">The sequence shown here is derived from an EMBL/GenBank/DDBJ whole genome shotgun (WGS) entry which is preliminary data.</text>
</comment>
<dbReference type="InterPro" id="IPR041954">
    <property type="entry name" value="CT_DMSOR/BSOR/TMAOR"/>
</dbReference>
<evidence type="ECO:0000256" key="7">
    <source>
        <dbReference type="ARBA" id="ARBA00022729"/>
    </source>
</evidence>
<feature type="domain" description="Molybdopterin oxidoreductase N-terminal" evidence="15">
    <location>
        <begin position="55"/>
        <end position="95"/>
    </location>
</feature>
<feature type="binding site" evidence="11">
    <location>
        <position position="377"/>
    </location>
    <ligand>
        <name>Mo-bis(molybdopterin guanine dinucleotide)</name>
        <dbReference type="ChEBI" id="CHEBI:60539"/>
    </ligand>
</feature>
<dbReference type="InterPro" id="IPR011887">
    <property type="entry name" value="TorA"/>
</dbReference>
<comment type="PTM">
    <text evidence="12">Exported by the Tat system.</text>
</comment>
<feature type="binding site" evidence="11">
    <location>
        <position position="160"/>
    </location>
    <ligand>
        <name>Mo-bis(molybdopterin guanine dinucleotide)</name>
        <dbReference type="ChEBI" id="CHEBI:60539"/>
    </ligand>
</feature>
<evidence type="ECO:0000259" key="15">
    <source>
        <dbReference type="Pfam" id="PF18364"/>
    </source>
</evidence>
<dbReference type="GO" id="GO:0009061">
    <property type="term" value="P:anaerobic respiration"/>
    <property type="evidence" value="ECO:0007669"/>
    <property type="project" value="TreeGrafter"/>
</dbReference>
<dbReference type="EMBL" id="AFCT01002134">
    <property type="protein sequence ID" value="EHC78945.1"/>
    <property type="molecule type" value="Genomic_DNA"/>
</dbReference>
<organism evidence="16 17">
    <name type="scientific">Salmonella enterica subsp. enterica serovar Rubislaw str. A4-653</name>
    <dbReference type="NCBI Taxonomy" id="913081"/>
    <lineage>
        <taxon>Bacteria</taxon>
        <taxon>Pseudomonadati</taxon>
        <taxon>Pseudomonadota</taxon>
        <taxon>Gammaproteobacteria</taxon>
        <taxon>Enterobacterales</taxon>
        <taxon>Enterobacteriaceae</taxon>
        <taxon>Salmonella</taxon>
    </lineage>
</organism>
<comment type="similarity">
    <text evidence="3 12">Belongs to the prokaryotic molybdopterin-containing oxidoreductase family.</text>
</comment>
<accession>G5QRY3</accession>
<gene>
    <name evidence="12" type="primary">torA</name>
    <name evidence="16" type="ORF">LTSERUB_5938</name>
</gene>
<dbReference type="InterPro" id="IPR006655">
    <property type="entry name" value="Mopterin_OxRdtase_prok_CS"/>
</dbReference>
<evidence type="ECO:0000256" key="8">
    <source>
        <dbReference type="ARBA" id="ARBA00022764"/>
    </source>
</evidence>
<evidence type="ECO:0000256" key="12">
    <source>
        <dbReference type="RuleBase" id="RU368014"/>
    </source>
</evidence>
<dbReference type="InterPro" id="IPR006311">
    <property type="entry name" value="TAT_signal"/>
</dbReference>
<keyword evidence="7" id="KW-0732">Signal</keyword>
<evidence type="ECO:0000256" key="10">
    <source>
        <dbReference type="ARBA" id="ARBA00049407"/>
    </source>
</evidence>
<evidence type="ECO:0000256" key="6">
    <source>
        <dbReference type="ARBA" id="ARBA00022723"/>
    </source>
</evidence>
<dbReference type="AlphaFoldDB" id="G5QRY3"/>
<dbReference type="PROSITE" id="PS00932">
    <property type="entry name" value="MOLYBDOPTERIN_PROK_3"/>
    <property type="match status" value="1"/>
</dbReference>
<evidence type="ECO:0000256" key="5">
    <source>
        <dbReference type="ARBA" id="ARBA00022505"/>
    </source>
</evidence>
<sequence>MKNKDSLHVSRRRFLAQLGGLTVAGMLGPSLLTPRSARAADAVAPGAATKEGILTGSHWGAIRATVVDGRFVAAKPFEQDKYPSKMIAGLPDHVHNAARIRYPMVRVDWMRKGHQSDTSQRGDNRFVRVSWDEALDLFYQELERVQKTYGPSALLTASGWQSTGMFHNASGMLARAIALHGNSVSTGGDYSTGAAQVILPRVVGSMEVYEQQTSWPLVLQNSKTIVLWGSDMVKNQQANWWCPDHDVYQYYEQLKEKVASGAISVISIDPVVTSTHDYLGRDKVKHIAINPQTDVPLQLALAHTLYSEKLYDKNFLDNYCVGFDQFLPYLLGEKDGQPKDAAWAEKLCGIDADTIRALARQMAGDRTQIIAGWCVQRMQHGEQWSWMVVVLAAMLGQIGLPGGGFGFGWHYNGAGTPGRKGIILSGFSGSTTVPPVHDSTDYKGYSSTIPIARFMDAILEPGKVINWNGKSVKLPPLKMCVFAGTNPFHRHQQINRIIEGWRKLETVIAIDNQWTSTCRFADIVLPATTQFERNDLDQFGNHSNRGIIAMKQVVSPQFEARNDFDIFRDLCRRFNREAAFTEGLDEMGWLKRIWQEGSQQGKGRGIHLPTFEVFWNQQEYIEFDHPQMFVRHQAFREDPDLEPLGTPSGLIEIYSKTIADMQYDDCQGHPMWFEKIERSHGGPGSQRWPLHLQSVHPDFRLHSQLCESETLRQQYAVGGKEPVFINPQDASARARAGSATVNASARGIRNGDIVRVFNARGQVLAGAVVSDRYAPGVARIHEGAWYDPDKGGDINALCKYGNPNVLTLDIGTSQLAQATSAHTTLVEIEKYTGPIDNVTAFNGPVEMVAQCEYVPASQGNPHD</sequence>
<feature type="binding site" evidence="11">
    <location>
        <position position="533"/>
    </location>
    <ligand>
        <name>Mo-bis(molybdopterin guanine dinucleotide)</name>
        <dbReference type="ChEBI" id="CHEBI:60539"/>
    </ligand>
</feature>
<keyword evidence="5 11" id="KW-0500">Molybdenum</keyword>
<dbReference type="InterPro" id="IPR009010">
    <property type="entry name" value="Asp_de-COase-like_dom_sf"/>
</dbReference>
<name>G5QRY3_SALRU</name>
<dbReference type="NCBIfam" id="TIGR00509">
    <property type="entry name" value="bisC_fam"/>
    <property type="match status" value="1"/>
</dbReference>
<feature type="domain" description="Molybdopterin oxidoreductase" evidence="13">
    <location>
        <begin position="99"/>
        <end position="572"/>
    </location>
</feature>
<dbReference type="GO" id="GO:0043546">
    <property type="term" value="F:molybdopterin cofactor binding"/>
    <property type="evidence" value="ECO:0007669"/>
    <property type="project" value="UniProtKB-UniRule"/>
</dbReference>
<evidence type="ECO:0000256" key="11">
    <source>
        <dbReference type="PIRSR" id="PIRSR606658-1"/>
    </source>
</evidence>
<dbReference type="SUPFAM" id="SSF53706">
    <property type="entry name" value="Formate dehydrogenase/DMSO reductase, domains 1-3"/>
    <property type="match status" value="1"/>
</dbReference>
<dbReference type="Pfam" id="PF18364">
    <property type="entry name" value="Molybdopterin_N"/>
    <property type="match status" value="1"/>
</dbReference>
<keyword evidence="8 12" id="KW-0574">Periplasm</keyword>
<proteinExistence type="inferred from homology"/>
<evidence type="ECO:0000256" key="1">
    <source>
        <dbReference type="ARBA" id="ARBA00003013"/>
    </source>
</evidence>
<dbReference type="GO" id="GO:0050626">
    <property type="term" value="F:trimethylamine-N-oxide reductase (cytochrome c) activity"/>
    <property type="evidence" value="ECO:0007669"/>
    <property type="project" value="UniProtKB-UniRule"/>
</dbReference>
<keyword evidence="9 12" id="KW-0560">Oxidoreductase</keyword>
<evidence type="ECO:0000313" key="16">
    <source>
        <dbReference type="EMBL" id="EHC78945.1"/>
    </source>
</evidence>
<evidence type="ECO:0000259" key="13">
    <source>
        <dbReference type="Pfam" id="PF00384"/>
    </source>
</evidence>
<feature type="binding site" evidence="11">
    <location>
        <position position="804"/>
    </location>
    <ligand>
        <name>Mo-bis(molybdopterin guanine dinucleotide)</name>
        <dbReference type="ChEBI" id="CHEBI:60539"/>
    </ligand>
</feature>
<dbReference type="Gene3D" id="3.90.55.10">
    <property type="entry name" value="Dimethylsulfoxide Reductase, domain 3"/>
    <property type="match status" value="1"/>
</dbReference>
<dbReference type="InterPro" id="IPR006657">
    <property type="entry name" value="MoPterin_dinucl-bd_dom"/>
</dbReference>
<dbReference type="InterPro" id="IPR041460">
    <property type="entry name" value="Molybdopterin_N"/>
</dbReference>
<dbReference type="InterPro" id="IPR050612">
    <property type="entry name" value="Prok_Mopterin_Oxidored"/>
</dbReference>
<evidence type="ECO:0000313" key="17">
    <source>
        <dbReference type="Proteomes" id="UP000004903"/>
    </source>
</evidence>
<evidence type="ECO:0000256" key="4">
    <source>
        <dbReference type="ARBA" id="ARBA00011885"/>
    </source>
</evidence>
<dbReference type="GO" id="GO:0009055">
    <property type="term" value="F:electron transfer activity"/>
    <property type="evidence" value="ECO:0007669"/>
    <property type="project" value="TreeGrafter"/>
</dbReference>
<dbReference type="NCBIfam" id="NF011682">
    <property type="entry name" value="PRK15102.1"/>
    <property type="match status" value="1"/>
</dbReference>
<dbReference type="Gene3D" id="3.40.228.10">
    <property type="entry name" value="Dimethylsulfoxide Reductase, domain 2"/>
    <property type="match status" value="1"/>
</dbReference>
<dbReference type="NCBIfam" id="TIGR02164">
    <property type="entry name" value="torA"/>
    <property type="match status" value="1"/>
</dbReference>
<dbReference type="SUPFAM" id="SSF50692">
    <property type="entry name" value="ADC-like"/>
    <property type="match status" value="1"/>
</dbReference>
<dbReference type="FunFam" id="2.40.40.20:FF:000009">
    <property type="entry name" value="Biotin sulfoxide reductase 2"/>
    <property type="match status" value="1"/>
</dbReference>
<dbReference type="PANTHER" id="PTHR43742">
    <property type="entry name" value="TRIMETHYLAMINE-N-OXIDE REDUCTASE"/>
    <property type="match status" value="1"/>
</dbReference>
<dbReference type="InterPro" id="IPR006656">
    <property type="entry name" value="Mopterin_OxRdtase"/>
</dbReference>
<protein>
    <recommendedName>
        <fullName evidence="4 12">Trimethylamine-N-oxide reductase</fullName>
        <shortName evidence="12">TMAO reductase</shortName>
        <ecNumber evidence="4 12">1.7.2.3</ecNumber>
    </recommendedName>
</protein>
<dbReference type="Proteomes" id="UP000004903">
    <property type="component" value="Unassembled WGS sequence"/>
</dbReference>
<dbReference type="PROSITE" id="PS51318">
    <property type="entry name" value="TAT"/>
    <property type="match status" value="1"/>
</dbReference>